<dbReference type="InParanoid" id="B8CBC7"/>
<evidence type="ECO:0000256" key="5">
    <source>
        <dbReference type="ARBA" id="ARBA00022490"/>
    </source>
</evidence>
<evidence type="ECO:0000256" key="8">
    <source>
        <dbReference type="ARBA" id="ARBA00023242"/>
    </source>
</evidence>
<reference evidence="10 11" key="2">
    <citation type="journal article" date="2008" name="Nature">
        <title>The Phaeodactylum genome reveals the evolutionary history of diatom genomes.</title>
        <authorList>
            <person name="Bowler C."/>
            <person name="Allen A.E."/>
            <person name="Badger J.H."/>
            <person name="Grimwood J."/>
            <person name="Jabbari K."/>
            <person name="Kuo A."/>
            <person name="Maheswari U."/>
            <person name="Martens C."/>
            <person name="Maumus F."/>
            <person name="Otillar R.P."/>
            <person name="Rayko E."/>
            <person name="Salamov A."/>
            <person name="Vandepoele K."/>
            <person name="Beszteri B."/>
            <person name="Gruber A."/>
            <person name="Heijde M."/>
            <person name="Katinka M."/>
            <person name="Mock T."/>
            <person name="Valentin K."/>
            <person name="Verret F."/>
            <person name="Berges J.A."/>
            <person name="Brownlee C."/>
            <person name="Cadoret J.P."/>
            <person name="Chiovitti A."/>
            <person name="Choi C.J."/>
            <person name="Coesel S."/>
            <person name="De Martino A."/>
            <person name="Detter J.C."/>
            <person name="Durkin C."/>
            <person name="Falciatore A."/>
            <person name="Fournet J."/>
            <person name="Haruta M."/>
            <person name="Huysman M.J."/>
            <person name="Jenkins B.D."/>
            <person name="Jiroutova K."/>
            <person name="Jorgensen R.E."/>
            <person name="Joubert Y."/>
            <person name="Kaplan A."/>
            <person name="Kroger N."/>
            <person name="Kroth P.G."/>
            <person name="La Roche J."/>
            <person name="Lindquist E."/>
            <person name="Lommer M."/>
            <person name="Martin-Jezequel V."/>
            <person name="Lopez P.J."/>
            <person name="Lucas S."/>
            <person name="Mangogna M."/>
            <person name="McGinnis K."/>
            <person name="Medlin L.K."/>
            <person name="Montsant A."/>
            <person name="Oudot-Le Secq M.P."/>
            <person name="Napoli C."/>
            <person name="Obornik M."/>
            <person name="Parker M.S."/>
            <person name="Petit J.L."/>
            <person name="Porcel B.M."/>
            <person name="Poulsen N."/>
            <person name="Robison M."/>
            <person name="Rychlewski L."/>
            <person name="Rynearson T.A."/>
            <person name="Schmutz J."/>
            <person name="Shapiro H."/>
            <person name="Siaut M."/>
            <person name="Stanley M."/>
            <person name="Sussman M.R."/>
            <person name="Taylor A.R."/>
            <person name="Vardi A."/>
            <person name="von Dassow P."/>
            <person name="Vyverman W."/>
            <person name="Willis A."/>
            <person name="Wyrwicz L.S."/>
            <person name="Rokhsar D.S."/>
            <person name="Weissenbach J."/>
            <person name="Armbrust E.V."/>
            <person name="Green B.R."/>
            <person name="Van de Peer Y."/>
            <person name="Grigoriev I.V."/>
        </authorList>
    </citation>
    <scope>NUCLEOTIDE SEQUENCE [LARGE SCALE GENOMIC DNA]</scope>
    <source>
        <strain evidence="10 11">CCMP1335</strain>
    </source>
</reference>
<dbReference type="GeneID" id="7453034"/>
<reference evidence="10 11" key="1">
    <citation type="journal article" date="2004" name="Science">
        <title>The genome of the diatom Thalassiosira pseudonana: ecology, evolution, and metabolism.</title>
        <authorList>
            <person name="Armbrust E.V."/>
            <person name="Berges J.A."/>
            <person name="Bowler C."/>
            <person name="Green B.R."/>
            <person name="Martinez D."/>
            <person name="Putnam N.H."/>
            <person name="Zhou S."/>
            <person name="Allen A.E."/>
            <person name="Apt K.E."/>
            <person name="Bechner M."/>
            <person name="Brzezinski M.A."/>
            <person name="Chaal B.K."/>
            <person name="Chiovitti A."/>
            <person name="Davis A.K."/>
            <person name="Demarest M.S."/>
            <person name="Detter J.C."/>
            <person name="Glavina T."/>
            <person name="Goodstein D."/>
            <person name="Hadi M.Z."/>
            <person name="Hellsten U."/>
            <person name="Hildebrand M."/>
            <person name="Jenkins B.D."/>
            <person name="Jurka J."/>
            <person name="Kapitonov V.V."/>
            <person name="Kroger N."/>
            <person name="Lau W.W."/>
            <person name="Lane T.W."/>
            <person name="Larimer F.W."/>
            <person name="Lippmeier J.C."/>
            <person name="Lucas S."/>
            <person name="Medina M."/>
            <person name="Montsant A."/>
            <person name="Obornik M."/>
            <person name="Parker M.S."/>
            <person name="Palenik B."/>
            <person name="Pazour G.J."/>
            <person name="Richardson P.M."/>
            <person name="Rynearson T.A."/>
            <person name="Saito M.A."/>
            <person name="Schwartz D.C."/>
            <person name="Thamatrakoln K."/>
            <person name="Valentin K."/>
            <person name="Vardi A."/>
            <person name="Wilkerson F.P."/>
            <person name="Rokhsar D.S."/>
        </authorList>
    </citation>
    <scope>NUCLEOTIDE SEQUENCE [LARGE SCALE GENOMIC DNA]</scope>
    <source>
        <strain evidence="10 11">CCMP1335</strain>
    </source>
</reference>
<dbReference type="AlphaFoldDB" id="B8CBC7"/>
<evidence type="ECO:0000256" key="3">
    <source>
        <dbReference type="ARBA" id="ARBA00011914"/>
    </source>
</evidence>
<evidence type="ECO:0000256" key="6">
    <source>
        <dbReference type="ARBA" id="ARBA00022603"/>
    </source>
</evidence>
<dbReference type="PaxDb" id="35128-Thaps9447"/>
<keyword evidence="6" id="KW-0489">Methyltransferase</keyword>
<evidence type="ECO:0000256" key="7">
    <source>
        <dbReference type="ARBA" id="ARBA00022679"/>
    </source>
</evidence>
<dbReference type="InterPro" id="IPR019410">
    <property type="entry name" value="Methyltransf_16"/>
</dbReference>
<comment type="subcellular location">
    <subcellularLocation>
        <location evidence="2">Cytoplasm</location>
    </subcellularLocation>
    <subcellularLocation>
        <location evidence="1">Nucleus</location>
    </subcellularLocation>
</comment>
<dbReference type="Proteomes" id="UP000001449">
    <property type="component" value="Chromosome 13"/>
</dbReference>
<dbReference type="KEGG" id="tps:THAPSDRAFT_9447"/>
<dbReference type="Pfam" id="PF10294">
    <property type="entry name" value="Methyltransf_16"/>
    <property type="match status" value="1"/>
</dbReference>
<gene>
    <name evidence="10" type="ORF">THAPSDRAFT_9447</name>
</gene>
<keyword evidence="5" id="KW-0963">Cytoplasm</keyword>
<dbReference type="Gene3D" id="3.40.50.150">
    <property type="entry name" value="Vaccinia Virus protein VP39"/>
    <property type="match status" value="1"/>
</dbReference>
<dbReference type="GO" id="GO:0005634">
    <property type="term" value="C:nucleus"/>
    <property type="evidence" value="ECO:0007669"/>
    <property type="project" value="UniProtKB-SubCell"/>
</dbReference>
<dbReference type="InterPro" id="IPR025800">
    <property type="entry name" value="CaM-Lys-N-MeTrfase"/>
</dbReference>
<sequence>MKSQAAAVTEPDVERKERVKLRWALLRQALLGSASSPPASSHDESIPTDATGVNGGAITGTEYSMNSFQGFGVLDRRILSDKEATAQLWYQKTFNGCTANTKNTDEWSIVHNSYTTNKGKKITFPTREVKQSQQSQSTIQDRVEALLSHRTHGVDNTGNVRVWDAEATLAGFLLSVVFNGTDTVGCNGNGVDNTNLSSLKDNLHSMLTNTGTNEKEETIKNILELGAGQAGLAGLSLAAAFISDNDERDNRLEDRANMNPLHLVLTDGHPKCVSNNTVCAEMMKQASNSLKIDTSLLLWDSSQSGAEACRQLNRLLTNNPVESVEDGQYQLCLASDCVHFQEFHDGLLLTIARALAVNGVALLCQPRRGTSLDNFRTLVNELNASGNGKPLFEVHLFDDFYPKRYDPNWHRPLLLALKKLVVIFN</sequence>
<dbReference type="EMBL" id="CM000648">
    <property type="protein sequence ID" value="EED89295.1"/>
    <property type="molecule type" value="Genomic_DNA"/>
</dbReference>
<keyword evidence="8" id="KW-0539">Nucleus</keyword>
<accession>B8CBC7</accession>
<evidence type="ECO:0000313" key="11">
    <source>
        <dbReference type="Proteomes" id="UP000001449"/>
    </source>
</evidence>
<evidence type="ECO:0000256" key="2">
    <source>
        <dbReference type="ARBA" id="ARBA00004496"/>
    </source>
</evidence>
<dbReference type="PANTHER" id="PTHR13539:SF3">
    <property type="entry name" value="CALMODULIN-LYSINE N-METHYLTRANSFERASE"/>
    <property type="match status" value="1"/>
</dbReference>
<evidence type="ECO:0000256" key="1">
    <source>
        <dbReference type="ARBA" id="ARBA00004123"/>
    </source>
</evidence>
<name>B8CBC7_THAPS</name>
<organism evidence="10 11">
    <name type="scientific">Thalassiosira pseudonana</name>
    <name type="common">Marine diatom</name>
    <name type="synonym">Cyclotella nana</name>
    <dbReference type="NCBI Taxonomy" id="35128"/>
    <lineage>
        <taxon>Eukaryota</taxon>
        <taxon>Sar</taxon>
        <taxon>Stramenopiles</taxon>
        <taxon>Ochrophyta</taxon>
        <taxon>Bacillariophyta</taxon>
        <taxon>Coscinodiscophyceae</taxon>
        <taxon>Thalassiosirophycidae</taxon>
        <taxon>Thalassiosirales</taxon>
        <taxon>Thalassiosiraceae</taxon>
        <taxon>Thalassiosira</taxon>
    </lineage>
</organism>
<dbReference type="GO" id="GO:0005737">
    <property type="term" value="C:cytoplasm"/>
    <property type="evidence" value="ECO:0007669"/>
    <property type="project" value="UniProtKB-SubCell"/>
</dbReference>
<dbReference type="RefSeq" id="XP_002293559.1">
    <property type="nucleotide sequence ID" value="XM_002293523.1"/>
</dbReference>
<evidence type="ECO:0000256" key="9">
    <source>
        <dbReference type="SAM" id="MobiDB-lite"/>
    </source>
</evidence>
<dbReference type="GO" id="GO:0018025">
    <property type="term" value="F:calmodulin-lysine N-methyltransferase activity"/>
    <property type="evidence" value="ECO:0000318"/>
    <property type="project" value="GO_Central"/>
</dbReference>
<dbReference type="OMA" id="ASDCVHF"/>
<dbReference type="InterPro" id="IPR029063">
    <property type="entry name" value="SAM-dependent_MTases_sf"/>
</dbReference>
<dbReference type="PANTHER" id="PTHR13539">
    <property type="entry name" value="CALMODULIN-LYSINE N-METHYLTRANSFERASE"/>
    <property type="match status" value="1"/>
</dbReference>
<evidence type="ECO:0000313" key="10">
    <source>
        <dbReference type="EMBL" id="EED89295.1"/>
    </source>
</evidence>
<proteinExistence type="predicted"/>
<feature type="region of interest" description="Disordered" evidence="9">
    <location>
        <begin position="33"/>
        <end position="53"/>
    </location>
</feature>
<keyword evidence="7" id="KW-0808">Transferase</keyword>
<dbReference type="EC" id="2.1.1.60" evidence="3"/>
<keyword evidence="11" id="KW-1185">Reference proteome</keyword>
<evidence type="ECO:0000256" key="4">
    <source>
        <dbReference type="ARBA" id="ARBA00020594"/>
    </source>
</evidence>
<dbReference type="GO" id="GO:0032259">
    <property type="term" value="P:methylation"/>
    <property type="evidence" value="ECO:0007669"/>
    <property type="project" value="UniProtKB-KW"/>
</dbReference>
<dbReference type="eggNOG" id="KOG3201">
    <property type="taxonomic scope" value="Eukaryota"/>
</dbReference>
<dbReference type="HOGENOM" id="CLU_646408_0_0_1"/>
<protein>
    <recommendedName>
        <fullName evidence="4">Calmodulin-lysine N-methyltransferase</fullName>
        <ecNumber evidence="3">2.1.1.60</ecNumber>
    </recommendedName>
</protein>